<proteinExistence type="predicted"/>
<sequence length="100" mass="11612">MTHAYRAALLYFSADVWVARTVLEKQFGKGKAKPKRILAWLVARGLAHGCQPNSLRTMIWRAADKLKRLESERYLYDPSQLLWPPFNVTDAVERAKRRLV</sequence>
<gene>
    <name evidence="1" type="ORF">OIK40_11985</name>
</gene>
<protein>
    <submittedName>
        <fullName evidence="1">Uncharacterized protein</fullName>
    </submittedName>
</protein>
<dbReference type="Proteomes" id="UP001216558">
    <property type="component" value="Unassembled WGS sequence"/>
</dbReference>
<evidence type="ECO:0000313" key="2">
    <source>
        <dbReference type="Proteomes" id="UP001216558"/>
    </source>
</evidence>
<comment type="caution">
    <text evidence="1">The sequence shown here is derived from an EMBL/GenBank/DDBJ whole genome shotgun (WGS) entry which is preliminary data.</text>
</comment>
<keyword evidence="2" id="KW-1185">Reference proteome</keyword>
<organism evidence="1 2">
    <name type="scientific">Erythrobacter fulvus</name>
    <dbReference type="NCBI Taxonomy" id="2987523"/>
    <lineage>
        <taxon>Bacteria</taxon>
        <taxon>Pseudomonadati</taxon>
        <taxon>Pseudomonadota</taxon>
        <taxon>Alphaproteobacteria</taxon>
        <taxon>Sphingomonadales</taxon>
        <taxon>Erythrobacteraceae</taxon>
        <taxon>Erythrobacter/Porphyrobacter group</taxon>
        <taxon>Erythrobacter</taxon>
    </lineage>
</organism>
<evidence type="ECO:0000313" key="1">
    <source>
        <dbReference type="EMBL" id="MDC8755359.1"/>
    </source>
</evidence>
<dbReference type="EMBL" id="JAQQXQ010000009">
    <property type="protein sequence ID" value="MDC8755359.1"/>
    <property type="molecule type" value="Genomic_DNA"/>
</dbReference>
<dbReference type="RefSeq" id="WP_273678572.1">
    <property type="nucleotide sequence ID" value="NZ_JAQQXQ010000009.1"/>
</dbReference>
<name>A0ABT5JRY8_9SPHN</name>
<accession>A0ABT5JRY8</accession>
<reference evidence="1 2" key="1">
    <citation type="submission" date="2022-10" db="EMBL/GenBank/DDBJ databases">
        <title>Erythrobacter sp. sf7 Genome sequencing.</title>
        <authorList>
            <person name="Park S."/>
        </authorList>
    </citation>
    <scope>NUCLEOTIDE SEQUENCE [LARGE SCALE GENOMIC DNA]</scope>
    <source>
        <strain evidence="2">sf7</strain>
    </source>
</reference>